<dbReference type="KEGG" id="aagg:ETAA8_55740"/>
<evidence type="ECO:0000256" key="1">
    <source>
        <dbReference type="SAM" id="SignalP"/>
    </source>
</evidence>
<keyword evidence="3" id="KW-1185">Reference proteome</keyword>
<sequence length="598" mass="65100" precursor="true">MKIYCALLCALFIAFVATVQPALANPSTKDPEALLRIRPGEAIPGDFLRPDYQAINQRYQRAKIAIDELWDRNVAKKLTLADARKVGPAHLLTQQLRRDAEFLKLRAEAAGWDLAVRLDDLGSRLSGVINSIINLPGFPSNVLSEQINRDTQIGLKRLPQIDGLIKRNEVCRAEGELAEIVDSLSRNTIWFPGTNFNETYRPFQRNVEAANQLRREQASKELKEVVAQSPDLAQLQAELTAAAASIGSSGQAMFGSQMLAGPELILAWHERWPKVQAAAQRGVMAQIAIERINPAEENLSATMFAARQKFIADLPKTMAGIIQADAQRTSGADAAGLYSRYVASCAQLCSTGPRRELQAALEPALQSLAAKGGRETEVVAYRNATEPLLAWQRLLARARAKSLAKASPPVSDWCTRMLSTFTQQGTIIPDANKTIGAAQVISSANAVLPPVLPQGPSEPVVFADLVPVNSTQQRWVARYRTRVFGLVAAPPAEAWKAETDRLEQLLLASAQALPITLDAATALATAKLGAFESAGGPIDQVTLEPLLTRFITLPDEAASLLPRDEISESAGMEVSSLAVRFDLLKPQWFQHDCFVLVP</sequence>
<protein>
    <submittedName>
        <fullName evidence="2">Uncharacterized protein</fullName>
    </submittedName>
</protein>
<proteinExistence type="predicted"/>
<dbReference type="EMBL" id="CP036274">
    <property type="protein sequence ID" value="QDU30434.1"/>
    <property type="molecule type" value="Genomic_DNA"/>
</dbReference>
<name>A0A517YJM7_9BACT</name>
<dbReference type="AlphaFoldDB" id="A0A517YJM7"/>
<evidence type="ECO:0000313" key="2">
    <source>
        <dbReference type="EMBL" id="QDU30434.1"/>
    </source>
</evidence>
<keyword evidence="1" id="KW-0732">Signal</keyword>
<dbReference type="RefSeq" id="WP_145095881.1">
    <property type="nucleotide sequence ID" value="NZ_CP036274.1"/>
</dbReference>
<organism evidence="2 3">
    <name type="scientific">Anatilimnocola aggregata</name>
    <dbReference type="NCBI Taxonomy" id="2528021"/>
    <lineage>
        <taxon>Bacteria</taxon>
        <taxon>Pseudomonadati</taxon>
        <taxon>Planctomycetota</taxon>
        <taxon>Planctomycetia</taxon>
        <taxon>Pirellulales</taxon>
        <taxon>Pirellulaceae</taxon>
        <taxon>Anatilimnocola</taxon>
    </lineage>
</organism>
<evidence type="ECO:0000313" key="3">
    <source>
        <dbReference type="Proteomes" id="UP000315017"/>
    </source>
</evidence>
<accession>A0A517YJM7</accession>
<feature type="signal peptide" evidence="1">
    <location>
        <begin position="1"/>
        <end position="24"/>
    </location>
</feature>
<gene>
    <name evidence="2" type="ORF">ETAA8_55740</name>
</gene>
<reference evidence="2 3" key="1">
    <citation type="submission" date="2019-02" db="EMBL/GenBank/DDBJ databases">
        <title>Deep-cultivation of Planctomycetes and their phenomic and genomic characterization uncovers novel biology.</title>
        <authorList>
            <person name="Wiegand S."/>
            <person name="Jogler M."/>
            <person name="Boedeker C."/>
            <person name="Pinto D."/>
            <person name="Vollmers J."/>
            <person name="Rivas-Marin E."/>
            <person name="Kohn T."/>
            <person name="Peeters S.H."/>
            <person name="Heuer A."/>
            <person name="Rast P."/>
            <person name="Oberbeckmann S."/>
            <person name="Bunk B."/>
            <person name="Jeske O."/>
            <person name="Meyerdierks A."/>
            <person name="Storesund J.E."/>
            <person name="Kallscheuer N."/>
            <person name="Luecker S."/>
            <person name="Lage O.M."/>
            <person name="Pohl T."/>
            <person name="Merkel B.J."/>
            <person name="Hornburger P."/>
            <person name="Mueller R.-W."/>
            <person name="Bruemmer F."/>
            <person name="Labrenz M."/>
            <person name="Spormann A.M."/>
            <person name="Op den Camp H."/>
            <person name="Overmann J."/>
            <person name="Amann R."/>
            <person name="Jetten M.S.M."/>
            <person name="Mascher T."/>
            <person name="Medema M.H."/>
            <person name="Devos D.P."/>
            <person name="Kaster A.-K."/>
            <person name="Ovreas L."/>
            <person name="Rohde M."/>
            <person name="Galperin M.Y."/>
            <person name="Jogler C."/>
        </authorList>
    </citation>
    <scope>NUCLEOTIDE SEQUENCE [LARGE SCALE GENOMIC DNA]</scope>
    <source>
        <strain evidence="2 3">ETA_A8</strain>
    </source>
</reference>
<dbReference type="OrthoDB" id="258139at2"/>
<feature type="chain" id="PRO_5021716279" evidence="1">
    <location>
        <begin position="25"/>
        <end position="598"/>
    </location>
</feature>
<dbReference type="Proteomes" id="UP000315017">
    <property type="component" value="Chromosome"/>
</dbReference>